<dbReference type="PANTHER" id="PTHR38107">
    <property type="match status" value="1"/>
</dbReference>
<reference evidence="9 10" key="1">
    <citation type="submission" date="2024-04" db="EMBL/GenBank/DDBJ databases">
        <title>A novel species isolated from cricket.</title>
        <authorList>
            <person name="Wang H.-C."/>
        </authorList>
    </citation>
    <scope>NUCLEOTIDE SEQUENCE [LARGE SCALE GENOMIC DNA]</scope>
    <source>
        <strain evidence="9 10">WL0021</strain>
    </source>
</reference>
<dbReference type="Proteomes" id="UP001418637">
    <property type="component" value="Unassembled WGS sequence"/>
</dbReference>
<dbReference type="EC" id="3.2.1.17" evidence="7"/>
<sequence>MQKINIDGLKLIKQWEGLRTTAYKDVVGILTIGYGHTSSAGAPVVSSGMKITETEAEEILKRDLEKFEKRVTELVKVPLTDNQFAVLVSFDFNTGALHKSTLLKKLNAGDYASVPAELMKWINAGGKKVKGLVNRRAAECGLWVKGEFVASNYIEASSEQQSVTHSPEGQAAAVASVGALGTVFTEAANQISPYVESLPSIRYVFIGLTLIGVALGFYATFRRLKGLSAC</sequence>
<dbReference type="InterPro" id="IPR051018">
    <property type="entry name" value="Bacteriophage_GH24"/>
</dbReference>
<keyword evidence="8" id="KW-1133">Transmembrane helix</keyword>
<comment type="catalytic activity">
    <reaction evidence="1 7">
        <text>Hydrolysis of (1-&gt;4)-beta-linkages between N-acetylmuramic acid and N-acetyl-D-glucosamine residues in a peptidoglycan and between N-acetyl-D-glucosamine residues in chitodextrins.</text>
        <dbReference type="EC" id="3.2.1.17"/>
    </reaction>
</comment>
<comment type="similarity">
    <text evidence="7">Belongs to the glycosyl hydrolase 24 family.</text>
</comment>
<evidence type="ECO:0000256" key="4">
    <source>
        <dbReference type="ARBA" id="ARBA00022801"/>
    </source>
</evidence>
<evidence type="ECO:0000256" key="7">
    <source>
        <dbReference type="RuleBase" id="RU003788"/>
    </source>
</evidence>
<keyword evidence="10" id="KW-1185">Reference proteome</keyword>
<dbReference type="Gene3D" id="1.10.530.40">
    <property type="match status" value="1"/>
</dbReference>
<evidence type="ECO:0000256" key="6">
    <source>
        <dbReference type="ARBA" id="ARBA00023295"/>
    </source>
</evidence>
<evidence type="ECO:0000313" key="10">
    <source>
        <dbReference type="Proteomes" id="UP001418637"/>
    </source>
</evidence>
<accession>A0ABV0BLD9</accession>
<keyword evidence="3 7" id="KW-0081">Bacteriolytic enzyme</keyword>
<keyword evidence="6 7" id="KW-0326">Glycosidase</keyword>
<evidence type="ECO:0000256" key="3">
    <source>
        <dbReference type="ARBA" id="ARBA00022638"/>
    </source>
</evidence>
<organism evidence="9 10">
    <name type="scientific">Hohaiivirga grylli</name>
    <dbReference type="NCBI Taxonomy" id="3133970"/>
    <lineage>
        <taxon>Bacteria</taxon>
        <taxon>Pseudomonadati</taxon>
        <taxon>Pseudomonadota</taxon>
        <taxon>Alphaproteobacteria</taxon>
        <taxon>Hyphomicrobiales</taxon>
        <taxon>Methylobacteriaceae</taxon>
        <taxon>Hohaiivirga</taxon>
    </lineage>
</organism>
<keyword evidence="2 7" id="KW-0929">Antimicrobial</keyword>
<dbReference type="InterPro" id="IPR023346">
    <property type="entry name" value="Lysozyme-like_dom_sf"/>
</dbReference>
<dbReference type="Pfam" id="PF00959">
    <property type="entry name" value="Phage_lysozyme"/>
    <property type="match status" value="1"/>
</dbReference>
<dbReference type="InterPro" id="IPR023347">
    <property type="entry name" value="Lysozyme_dom_sf"/>
</dbReference>
<proteinExistence type="inferred from homology"/>
<evidence type="ECO:0000256" key="2">
    <source>
        <dbReference type="ARBA" id="ARBA00022529"/>
    </source>
</evidence>
<dbReference type="InterPro" id="IPR033907">
    <property type="entry name" value="Endolysin_autolysin"/>
</dbReference>
<protein>
    <recommendedName>
        <fullName evidence="7">Lysozyme</fullName>
        <ecNumber evidence="7">3.2.1.17</ecNumber>
    </recommendedName>
</protein>
<evidence type="ECO:0000256" key="1">
    <source>
        <dbReference type="ARBA" id="ARBA00000632"/>
    </source>
</evidence>
<evidence type="ECO:0000256" key="5">
    <source>
        <dbReference type="ARBA" id="ARBA00023200"/>
    </source>
</evidence>
<name>A0ABV0BLD9_9HYPH</name>
<dbReference type="CDD" id="cd00737">
    <property type="entry name" value="lyz_endolysin_autolysin"/>
    <property type="match status" value="1"/>
</dbReference>
<dbReference type="EMBL" id="JBBYXI010000003">
    <property type="protein sequence ID" value="MEN3931418.1"/>
    <property type="molecule type" value="Genomic_DNA"/>
</dbReference>
<keyword evidence="8" id="KW-0472">Membrane</keyword>
<feature type="transmembrane region" description="Helical" evidence="8">
    <location>
        <begin position="201"/>
        <end position="221"/>
    </location>
</feature>
<keyword evidence="5" id="KW-1035">Host cytoplasm</keyword>
<evidence type="ECO:0000256" key="8">
    <source>
        <dbReference type="SAM" id="Phobius"/>
    </source>
</evidence>
<keyword evidence="8" id="KW-0812">Transmembrane</keyword>
<dbReference type="InterPro" id="IPR034690">
    <property type="entry name" value="Endolysin_T4_type"/>
</dbReference>
<dbReference type="PANTHER" id="PTHR38107:SF3">
    <property type="entry name" value="LYSOZYME RRRD-RELATED"/>
    <property type="match status" value="1"/>
</dbReference>
<dbReference type="HAMAP" id="MF_04110">
    <property type="entry name" value="ENDOLYSIN_T4"/>
    <property type="match status" value="1"/>
</dbReference>
<comment type="caution">
    <text evidence="9">The sequence shown here is derived from an EMBL/GenBank/DDBJ whole genome shotgun (WGS) entry which is preliminary data.</text>
</comment>
<keyword evidence="4 7" id="KW-0378">Hydrolase</keyword>
<gene>
    <name evidence="9" type="ORF">WJT86_10155</name>
</gene>
<dbReference type="InterPro" id="IPR002196">
    <property type="entry name" value="Glyco_hydro_24"/>
</dbReference>
<evidence type="ECO:0000313" key="9">
    <source>
        <dbReference type="EMBL" id="MEN3931418.1"/>
    </source>
</evidence>
<dbReference type="SUPFAM" id="SSF53955">
    <property type="entry name" value="Lysozyme-like"/>
    <property type="match status" value="1"/>
</dbReference>